<evidence type="ECO:0000313" key="2">
    <source>
        <dbReference type="EMBL" id="DAF48603.1"/>
    </source>
</evidence>
<organism evidence="2">
    <name type="scientific">Siphoviridae sp. ctqBc4</name>
    <dbReference type="NCBI Taxonomy" id="2827945"/>
    <lineage>
        <taxon>Viruses</taxon>
        <taxon>Duplodnaviria</taxon>
        <taxon>Heunggongvirae</taxon>
        <taxon>Uroviricota</taxon>
        <taxon>Caudoviricetes</taxon>
    </lineage>
</organism>
<accession>A0A8S5SCP5</accession>
<feature type="region of interest" description="Disordered" evidence="1">
    <location>
        <begin position="57"/>
        <end position="84"/>
    </location>
</feature>
<proteinExistence type="predicted"/>
<feature type="compositionally biased region" description="Low complexity" evidence="1">
    <location>
        <begin position="58"/>
        <end position="69"/>
    </location>
</feature>
<protein>
    <submittedName>
        <fullName evidence="2">Uncharacterized protein</fullName>
    </submittedName>
</protein>
<name>A0A8S5SCP5_9CAUD</name>
<dbReference type="EMBL" id="BK032570">
    <property type="protein sequence ID" value="DAF48603.1"/>
    <property type="molecule type" value="Genomic_DNA"/>
</dbReference>
<evidence type="ECO:0000256" key="1">
    <source>
        <dbReference type="SAM" id="MobiDB-lite"/>
    </source>
</evidence>
<sequence>MHGRVRRATACPPVSSLLRGPLPQVAGAKGVRGLRLRGREAGRREHGQVHQGAVLATSRGAARGGAAEARGGRRRASWEGGAQN</sequence>
<reference evidence="2" key="1">
    <citation type="journal article" date="2021" name="Proc. Natl. Acad. Sci. U.S.A.">
        <title>A Catalog of Tens of Thousands of Viruses from Human Metagenomes Reveals Hidden Associations with Chronic Diseases.</title>
        <authorList>
            <person name="Tisza M.J."/>
            <person name="Buck C.B."/>
        </authorList>
    </citation>
    <scope>NUCLEOTIDE SEQUENCE</scope>
    <source>
        <strain evidence="2">CtqBc4</strain>
    </source>
</reference>